<evidence type="ECO:0000313" key="2">
    <source>
        <dbReference type="EMBL" id="MDC7226154.1"/>
    </source>
</evidence>
<dbReference type="EMBL" id="JAQQAL010000011">
    <property type="protein sequence ID" value="MDC7226154.1"/>
    <property type="molecule type" value="Genomic_DNA"/>
</dbReference>
<reference evidence="2 3" key="1">
    <citation type="submission" date="2022-12" db="EMBL/GenBank/DDBJ databases">
        <title>Metagenome assembled genome from gulf of manar.</title>
        <authorList>
            <person name="Kohli P."/>
            <person name="Pk S."/>
            <person name="Venkata Ramana C."/>
            <person name="Sasikala C."/>
        </authorList>
    </citation>
    <scope>NUCLEOTIDE SEQUENCE [LARGE SCALE GENOMIC DNA]</scope>
    <source>
        <strain evidence="2">JB008</strain>
    </source>
</reference>
<evidence type="ECO:0000259" key="1">
    <source>
        <dbReference type="Pfam" id="PF18765"/>
    </source>
</evidence>
<dbReference type="Gene3D" id="3.30.460.10">
    <property type="entry name" value="Beta Polymerase, domain 2"/>
    <property type="match status" value="1"/>
</dbReference>
<dbReference type="SUPFAM" id="SSF81301">
    <property type="entry name" value="Nucleotidyltransferase"/>
    <property type="match status" value="1"/>
</dbReference>
<dbReference type="InterPro" id="IPR043519">
    <property type="entry name" value="NT_sf"/>
</dbReference>
<comment type="caution">
    <text evidence="2">The sequence shown here is derived from an EMBL/GenBank/DDBJ whole genome shotgun (WGS) entry which is preliminary data.</text>
</comment>
<sequence>MRLNNTLRKEIISSAKDSFGDVSVYLFGSRTDDTKKGGDIDLAIMLSEEKAVFRQKKIKFLTAMMRRGFDYPFDIVQYNSETTPLLRKEIDRSGILLK</sequence>
<evidence type="ECO:0000313" key="3">
    <source>
        <dbReference type="Proteomes" id="UP001221217"/>
    </source>
</evidence>
<dbReference type="Proteomes" id="UP001221217">
    <property type="component" value="Unassembled WGS sequence"/>
</dbReference>
<dbReference type="CDD" id="cd05403">
    <property type="entry name" value="NT_KNTase_like"/>
    <property type="match status" value="1"/>
</dbReference>
<name>A0AAJ1IBK1_9SPIO</name>
<organism evidence="2 3">
    <name type="scientific">Candidatus Thalassospirochaeta sargassi</name>
    <dbReference type="NCBI Taxonomy" id="3119039"/>
    <lineage>
        <taxon>Bacteria</taxon>
        <taxon>Pseudomonadati</taxon>
        <taxon>Spirochaetota</taxon>
        <taxon>Spirochaetia</taxon>
        <taxon>Spirochaetales</taxon>
        <taxon>Spirochaetaceae</taxon>
        <taxon>Candidatus Thalassospirochaeta</taxon>
    </lineage>
</organism>
<dbReference type="InterPro" id="IPR041633">
    <property type="entry name" value="Polbeta"/>
</dbReference>
<protein>
    <submittedName>
        <fullName evidence="2">Nucleotidyltransferase domain-containing protein</fullName>
    </submittedName>
</protein>
<proteinExistence type="predicted"/>
<dbReference type="AlphaFoldDB" id="A0AAJ1IBK1"/>
<gene>
    <name evidence="2" type="ORF">PQJ61_05275</name>
</gene>
<feature type="domain" description="Polymerase beta nucleotidyltransferase" evidence="1">
    <location>
        <begin position="11"/>
        <end position="97"/>
    </location>
</feature>
<accession>A0AAJ1IBK1</accession>
<dbReference type="Pfam" id="PF18765">
    <property type="entry name" value="Polbeta"/>
    <property type="match status" value="1"/>
</dbReference>